<dbReference type="InterPro" id="IPR006750">
    <property type="entry name" value="YdcZ"/>
</dbReference>
<organism evidence="2 3">
    <name type="scientific">Shigella flexneri serotype 5b (strain 8401)</name>
    <dbReference type="NCBI Taxonomy" id="373384"/>
    <lineage>
        <taxon>Bacteria</taxon>
        <taxon>Pseudomonadati</taxon>
        <taxon>Pseudomonadota</taxon>
        <taxon>Gammaproteobacteria</taxon>
        <taxon>Enterobacterales</taxon>
        <taxon>Enterobacteriaceae</taxon>
        <taxon>Shigella</taxon>
    </lineage>
</organism>
<dbReference type="PANTHER" id="PTHR34821">
    <property type="entry name" value="INNER MEMBRANE PROTEIN YDCZ"/>
    <property type="match status" value="1"/>
</dbReference>
<feature type="transmembrane region" description="Helical" evidence="1">
    <location>
        <begin position="100"/>
        <end position="121"/>
    </location>
</feature>
<dbReference type="InterPro" id="IPR016181">
    <property type="entry name" value="Acyl_CoA_acyltransferase"/>
</dbReference>
<sequence>MKRGIAGSMSWSPGSIGNQASLHLHQSLGFVVTAQMPQVGTHFGRWLDLTFMQLQLDERTGTGRDWMNQSLTLAFLIAAGIGLVVQNTLMARITQTSSTILIAMLLNSLVGIVLFVSILWFKQGMAGFGELVSSVRWWTLIPGLLGSFFVFASISGYQNVGAATTIAVLVASQLIGGLVLDIFRSHGVPLRALFGPICGAILLVVGAWLVARRSF</sequence>
<protein>
    <recommendedName>
        <fullName evidence="4">Inner membrane protein</fullName>
    </recommendedName>
</protein>
<gene>
    <name evidence="2" type="ordered locus">SFV_1766</name>
</gene>
<evidence type="ECO:0000313" key="3">
    <source>
        <dbReference type="Proteomes" id="UP000000659"/>
    </source>
</evidence>
<feature type="transmembrane region" description="Helical" evidence="1">
    <location>
        <begin position="73"/>
        <end position="94"/>
    </location>
</feature>
<feature type="transmembrane region" description="Helical" evidence="1">
    <location>
        <begin position="133"/>
        <end position="154"/>
    </location>
</feature>
<dbReference type="Proteomes" id="UP000000659">
    <property type="component" value="Chromosome"/>
</dbReference>
<evidence type="ECO:0008006" key="4">
    <source>
        <dbReference type="Google" id="ProtNLM"/>
    </source>
</evidence>
<dbReference type="Pfam" id="PF04657">
    <property type="entry name" value="DMT_YdcZ"/>
    <property type="match status" value="1"/>
</dbReference>
<accession>Q0T435</accession>
<dbReference type="HOGENOM" id="CLU_111581_0_0_6"/>
<proteinExistence type="predicted"/>
<dbReference type="PANTHER" id="PTHR34821:SF2">
    <property type="entry name" value="INNER MEMBRANE PROTEIN YDCZ"/>
    <property type="match status" value="1"/>
</dbReference>
<dbReference type="EMBL" id="CP000266">
    <property type="protein sequence ID" value="ABF03930.1"/>
    <property type="molecule type" value="Genomic_DNA"/>
</dbReference>
<name>Q0T435_SHIF8</name>
<dbReference type="KEGG" id="sfv:SFV_1766"/>
<reference evidence="2 3" key="1">
    <citation type="journal article" date="2006" name="BMC Genomics">
        <title>Complete genome sequence of Shigella flexneri 5b and comparison with Shigella flexneri 2a.</title>
        <authorList>
            <person name="Nie H."/>
            <person name="Yang F."/>
            <person name="Zhang X."/>
            <person name="Yang J."/>
            <person name="Chen L."/>
            <person name="Wang J."/>
            <person name="Xiong Z."/>
            <person name="Peng J."/>
            <person name="Sun L."/>
            <person name="Dong J."/>
            <person name="Xue Y."/>
            <person name="Xu X."/>
            <person name="Chen S."/>
            <person name="Yao Z."/>
            <person name="Shen Y."/>
            <person name="Jin Q."/>
        </authorList>
    </citation>
    <scope>NUCLEOTIDE SEQUENCE [LARGE SCALE GENOMIC DNA]</scope>
    <source>
        <strain evidence="2 3">8401</strain>
    </source>
</reference>
<keyword evidence="1" id="KW-1133">Transmembrane helix</keyword>
<evidence type="ECO:0000256" key="1">
    <source>
        <dbReference type="SAM" id="Phobius"/>
    </source>
</evidence>
<dbReference type="SUPFAM" id="SSF55729">
    <property type="entry name" value="Acyl-CoA N-acyltransferases (Nat)"/>
    <property type="match status" value="1"/>
</dbReference>
<feature type="transmembrane region" description="Helical" evidence="1">
    <location>
        <begin position="160"/>
        <end position="180"/>
    </location>
</feature>
<keyword evidence="1" id="KW-0812">Transmembrane</keyword>
<dbReference type="GO" id="GO:0005886">
    <property type="term" value="C:plasma membrane"/>
    <property type="evidence" value="ECO:0007669"/>
    <property type="project" value="TreeGrafter"/>
</dbReference>
<dbReference type="AlphaFoldDB" id="Q0T435"/>
<feature type="transmembrane region" description="Helical" evidence="1">
    <location>
        <begin position="192"/>
        <end position="211"/>
    </location>
</feature>
<evidence type="ECO:0000313" key="2">
    <source>
        <dbReference type="EMBL" id="ABF03930.1"/>
    </source>
</evidence>
<keyword evidence="1" id="KW-0472">Membrane</keyword>
<dbReference type="Gene3D" id="3.40.630.30">
    <property type="match status" value="1"/>
</dbReference>